<evidence type="ECO:0008006" key="4">
    <source>
        <dbReference type="Google" id="ProtNLM"/>
    </source>
</evidence>
<keyword evidence="3" id="KW-1185">Reference proteome</keyword>
<dbReference type="EMBL" id="MUNK01000262">
    <property type="protein sequence ID" value="OTA24062.1"/>
    <property type="molecule type" value="Genomic_DNA"/>
</dbReference>
<dbReference type="PANTHER" id="PTHR28630:SF3">
    <property type="entry name" value="PEROXIREDOXIN-LIKE 2C"/>
    <property type="match status" value="1"/>
</dbReference>
<feature type="compositionally biased region" description="Basic and acidic residues" evidence="1">
    <location>
        <begin position="1"/>
        <end position="18"/>
    </location>
</feature>
<dbReference type="InParanoid" id="A0A1Z5STD5"/>
<protein>
    <recommendedName>
        <fullName evidence="4">AhpC/TSA antioxidant enzyme-domain-containing protein</fullName>
    </recommendedName>
</protein>
<dbReference type="Gene3D" id="3.40.30.10">
    <property type="entry name" value="Glutaredoxin"/>
    <property type="match status" value="1"/>
</dbReference>
<reference evidence="2 3" key="1">
    <citation type="submission" date="2017-01" db="EMBL/GenBank/DDBJ databases">
        <title>The recent genome duplication of the halophilic yeast Hortaea werneckii: insights from long-read sequencing.</title>
        <authorList>
            <person name="Sinha S."/>
            <person name="Flibotte S."/>
            <person name="Neira M."/>
            <person name="Lenassi M."/>
            <person name="Gostincar C."/>
            <person name="Stajich J.E."/>
            <person name="Nislow C.E."/>
        </authorList>
    </citation>
    <scope>NUCLEOTIDE SEQUENCE [LARGE SCALE GENOMIC DNA]</scope>
    <source>
        <strain evidence="2 3">EXF-2000</strain>
    </source>
</reference>
<dbReference type="PANTHER" id="PTHR28630">
    <property type="match status" value="1"/>
</dbReference>
<accession>A0A1Z5STD5</accession>
<comment type="caution">
    <text evidence="2">The sequence shown here is derived from an EMBL/GenBank/DDBJ whole genome shotgun (WGS) entry which is preliminary data.</text>
</comment>
<gene>
    <name evidence="2" type="ORF">BTJ68_13365</name>
</gene>
<evidence type="ECO:0000256" key="1">
    <source>
        <dbReference type="SAM" id="MobiDB-lite"/>
    </source>
</evidence>
<organism evidence="2 3">
    <name type="scientific">Hortaea werneckii EXF-2000</name>
    <dbReference type="NCBI Taxonomy" id="1157616"/>
    <lineage>
        <taxon>Eukaryota</taxon>
        <taxon>Fungi</taxon>
        <taxon>Dikarya</taxon>
        <taxon>Ascomycota</taxon>
        <taxon>Pezizomycotina</taxon>
        <taxon>Dothideomycetes</taxon>
        <taxon>Dothideomycetidae</taxon>
        <taxon>Mycosphaerellales</taxon>
        <taxon>Teratosphaeriaceae</taxon>
        <taxon>Hortaea</taxon>
    </lineage>
</organism>
<evidence type="ECO:0000313" key="2">
    <source>
        <dbReference type="EMBL" id="OTA24062.1"/>
    </source>
</evidence>
<sequence>MSEKAAASFKDKQYDHPSPETLDEIANLPVLTEQKEQVPFKSLYTSTSSTEPDTTSSPTNSKQLHLVVFIRHFFCGHCEDYIRSLSTHLPPSRLASANTKLSIIGCGEPAVVPDYKKRTDCPFPIYCDSQRTLYEKLEMVRSLDLGEKKPEYVQSGLIGGTLSSMGNMIKSGGLIFKGGAYDQNGGEWLFEEGGRLVWCHRMRNTRDHAEIAEVEEVLGLREVKGEQ</sequence>
<feature type="region of interest" description="Disordered" evidence="1">
    <location>
        <begin position="1"/>
        <end position="30"/>
    </location>
</feature>
<dbReference type="OrthoDB" id="40334at2759"/>
<dbReference type="AlphaFoldDB" id="A0A1Z5STD5"/>
<dbReference type="Pfam" id="PF13911">
    <property type="entry name" value="AhpC-TSA_2"/>
    <property type="match status" value="1"/>
</dbReference>
<dbReference type="Proteomes" id="UP000194280">
    <property type="component" value="Unassembled WGS sequence"/>
</dbReference>
<dbReference type="CDD" id="cd02970">
    <property type="entry name" value="PRX_like2"/>
    <property type="match status" value="1"/>
</dbReference>
<evidence type="ECO:0000313" key="3">
    <source>
        <dbReference type="Proteomes" id="UP000194280"/>
    </source>
</evidence>
<dbReference type="VEuPathDB" id="FungiDB:BTJ68_13365"/>
<dbReference type="SUPFAM" id="SSF52833">
    <property type="entry name" value="Thioredoxin-like"/>
    <property type="match status" value="1"/>
</dbReference>
<dbReference type="STRING" id="1157616.A0A1Z5STD5"/>
<dbReference type="InterPro" id="IPR032801">
    <property type="entry name" value="PXL2A/B/C"/>
</dbReference>
<dbReference type="InterPro" id="IPR036249">
    <property type="entry name" value="Thioredoxin-like_sf"/>
</dbReference>
<proteinExistence type="predicted"/>
<name>A0A1Z5STD5_HORWE</name>